<dbReference type="Pfam" id="PF14144">
    <property type="entry name" value="DOG1"/>
    <property type="match status" value="1"/>
</dbReference>
<keyword evidence="7" id="KW-0539">Nucleus</keyword>
<dbReference type="Gene3D" id="1.20.1280.50">
    <property type="match status" value="1"/>
</dbReference>
<dbReference type="GO" id="GO:0006351">
    <property type="term" value="P:DNA-templated transcription"/>
    <property type="evidence" value="ECO:0007669"/>
    <property type="project" value="InterPro"/>
</dbReference>
<evidence type="ECO:0000256" key="6">
    <source>
        <dbReference type="ARBA" id="ARBA00023163"/>
    </source>
</evidence>
<evidence type="ECO:0000256" key="2">
    <source>
        <dbReference type="ARBA" id="ARBA00007163"/>
    </source>
</evidence>
<keyword evidence="6" id="KW-0804">Transcription</keyword>
<keyword evidence="4" id="KW-0238">DNA-binding</keyword>
<dbReference type="InterPro" id="IPR001810">
    <property type="entry name" value="F-box_dom"/>
</dbReference>
<comment type="caution">
    <text evidence="12">The sequence shown here is derived from an EMBL/GenBank/DDBJ whole genome shotgun (WGS) entry which is preliminary data.</text>
</comment>
<organism evidence="12">
    <name type="scientific">Sesamum radiatum</name>
    <name type="common">Black benniseed</name>
    <dbReference type="NCBI Taxonomy" id="300843"/>
    <lineage>
        <taxon>Eukaryota</taxon>
        <taxon>Viridiplantae</taxon>
        <taxon>Streptophyta</taxon>
        <taxon>Embryophyta</taxon>
        <taxon>Tracheophyta</taxon>
        <taxon>Spermatophyta</taxon>
        <taxon>Magnoliopsida</taxon>
        <taxon>eudicotyledons</taxon>
        <taxon>Gunneridae</taxon>
        <taxon>Pentapetalae</taxon>
        <taxon>asterids</taxon>
        <taxon>lamiids</taxon>
        <taxon>Lamiales</taxon>
        <taxon>Pedaliaceae</taxon>
        <taxon>Sesamum</taxon>
    </lineage>
</organism>
<protein>
    <submittedName>
        <fullName evidence="12">Transcription factor TGAL1</fullName>
    </submittedName>
</protein>
<evidence type="ECO:0000259" key="11">
    <source>
        <dbReference type="PROSITE" id="PS51806"/>
    </source>
</evidence>
<reference evidence="12" key="2">
    <citation type="journal article" date="2024" name="Plant">
        <title>Genomic evolution and insights into agronomic trait innovations of Sesamum species.</title>
        <authorList>
            <person name="Miao H."/>
            <person name="Wang L."/>
            <person name="Qu L."/>
            <person name="Liu H."/>
            <person name="Sun Y."/>
            <person name="Le M."/>
            <person name="Wang Q."/>
            <person name="Wei S."/>
            <person name="Zheng Y."/>
            <person name="Lin W."/>
            <person name="Duan Y."/>
            <person name="Cao H."/>
            <person name="Xiong S."/>
            <person name="Wang X."/>
            <person name="Wei L."/>
            <person name="Li C."/>
            <person name="Ma Q."/>
            <person name="Ju M."/>
            <person name="Zhao R."/>
            <person name="Li G."/>
            <person name="Mu C."/>
            <person name="Tian Q."/>
            <person name="Mei H."/>
            <person name="Zhang T."/>
            <person name="Gao T."/>
            <person name="Zhang H."/>
        </authorList>
    </citation>
    <scope>NUCLEOTIDE SEQUENCE</scope>
    <source>
        <strain evidence="12">G02</strain>
    </source>
</reference>
<dbReference type="PROSITE" id="PS00036">
    <property type="entry name" value="BZIP_BASIC"/>
    <property type="match status" value="1"/>
</dbReference>
<dbReference type="InterPro" id="IPR036047">
    <property type="entry name" value="F-box-like_dom_sf"/>
</dbReference>
<dbReference type="Pfam" id="PF00170">
    <property type="entry name" value="bZIP_1"/>
    <property type="match status" value="1"/>
</dbReference>
<dbReference type="GO" id="GO:0003700">
    <property type="term" value="F:DNA-binding transcription factor activity"/>
    <property type="evidence" value="ECO:0007669"/>
    <property type="project" value="InterPro"/>
</dbReference>
<dbReference type="InterPro" id="IPR046347">
    <property type="entry name" value="bZIP_sf"/>
</dbReference>
<keyword evidence="5" id="KW-0010">Activator</keyword>
<feature type="domain" description="DOG1" evidence="11">
    <location>
        <begin position="109"/>
        <end position="320"/>
    </location>
</feature>
<evidence type="ECO:0000256" key="1">
    <source>
        <dbReference type="ARBA" id="ARBA00004123"/>
    </source>
</evidence>
<dbReference type="CDD" id="cd14708">
    <property type="entry name" value="bZIP_HBP1b-like"/>
    <property type="match status" value="1"/>
</dbReference>
<evidence type="ECO:0000259" key="10">
    <source>
        <dbReference type="PROSITE" id="PS50217"/>
    </source>
</evidence>
<dbReference type="PROSITE" id="PS51806">
    <property type="entry name" value="DOG1"/>
    <property type="match status" value="1"/>
</dbReference>
<dbReference type="InterPro" id="IPR004827">
    <property type="entry name" value="bZIP"/>
</dbReference>
<dbReference type="SUPFAM" id="SSF57959">
    <property type="entry name" value="Leucine zipper domain"/>
    <property type="match status" value="1"/>
</dbReference>
<dbReference type="PROSITE" id="PS50217">
    <property type="entry name" value="BZIP"/>
    <property type="match status" value="1"/>
</dbReference>
<evidence type="ECO:0000256" key="4">
    <source>
        <dbReference type="ARBA" id="ARBA00023125"/>
    </source>
</evidence>
<feature type="region of interest" description="Disordered" evidence="9">
    <location>
        <begin position="1"/>
        <end position="44"/>
    </location>
</feature>
<comment type="similarity">
    <text evidence="2">Belongs to the bZIP family.</text>
</comment>
<reference evidence="12" key="1">
    <citation type="submission" date="2020-06" db="EMBL/GenBank/DDBJ databases">
        <authorList>
            <person name="Li T."/>
            <person name="Hu X."/>
            <person name="Zhang T."/>
            <person name="Song X."/>
            <person name="Zhang H."/>
            <person name="Dai N."/>
            <person name="Sheng W."/>
            <person name="Hou X."/>
            <person name="Wei L."/>
        </authorList>
    </citation>
    <scope>NUCLEOTIDE SEQUENCE</scope>
    <source>
        <strain evidence="12">G02</strain>
        <tissue evidence="12">Leaf</tissue>
    </source>
</reference>
<accession>A0AAW2KCL7</accession>
<sequence>MADASPRTDTSTDADTEDKNLRFQNNQLQATVASDGSDKSRDQKTLRRLAQNREAARKSRLRKKAYVQQLESSRMKLTQLEQELQRARQQGIFISSSGDQSQSVGGNGALAFDVEYARWLEEHNRRINELRGAVNSHAGDGELRIIVEGIVAHYDDIFRIKGDAAKADVFHILSGMWKTPAERCFLWLGGFRSSELLKADNLRQQTLQQMHRILTTRQSARALLAISDYFSRLRALSSLWLARPRMLKTLAAGTTHGSISLLAATASAGTGLEASNSPPTPMTIADIDDLLTEILLWLPAKSLIRFKLVCKRWLSLISSHYFSRQHTLHHRRHYRRSTPEPSLLLCLAETSDYFYLQCNFHPEKWVPYHFCPTLIEPTIRSFSNGLFLLQCRNDQNPLEDCHIYNPTTKLSRRILLRQDNMYRCVLGLNLAFDPVKSLHYKIICIWATTRRSSSLWRSRWRRCQVEVYESETSTWKLCGEPFLAPPYVHFDHGIYWGGGIHWRGIFFDLHESAIREHPGVMLPGDTRRENFIDHYVESNGYLHYVAHFREQKSVMVFELQNGNSQWSLRYHIDLERATGPVSVLSIIRRDSEEDSTLVLHEPSKIMAYKLQDRSVKELINFTEEPFYQESSVQFACQSTFQFIETLAAA</sequence>
<dbReference type="SMART" id="SM00338">
    <property type="entry name" value="BRLZ"/>
    <property type="match status" value="1"/>
</dbReference>
<dbReference type="GO" id="GO:0043565">
    <property type="term" value="F:sequence-specific DNA binding"/>
    <property type="evidence" value="ECO:0007669"/>
    <property type="project" value="InterPro"/>
</dbReference>
<dbReference type="SMART" id="SM00256">
    <property type="entry name" value="FBOX"/>
    <property type="match status" value="1"/>
</dbReference>
<dbReference type="Pfam" id="PF00646">
    <property type="entry name" value="F-box"/>
    <property type="match status" value="1"/>
</dbReference>
<feature type="domain" description="BZIP" evidence="10">
    <location>
        <begin position="42"/>
        <end position="86"/>
    </location>
</feature>
<dbReference type="GO" id="GO:0005634">
    <property type="term" value="C:nucleus"/>
    <property type="evidence" value="ECO:0007669"/>
    <property type="project" value="UniProtKB-SubCell"/>
</dbReference>
<keyword evidence="3" id="KW-0805">Transcription regulation</keyword>
<dbReference type="FunFam" id="1.20.5.170:FF:000019">
    <property type="entry name" value="BZIP family transcription factor"/>
    <property type="match status" value="1"/>
</dbReference>
<feature type="coiled-coil region" evidence="8">
    <location>
        <begin position="63"/>
        <end position="90"/>
    </location>
</feature>
<evidence type="ECO:0000313" key="12">
    <source>
        <dbReference type="EMBL" id="KAL0304519.1"/>
    </source>
</evidence>
<name>A0AAW2KCL7_SESRA</name>
<evidence type="ECO:0000256" key="7">
    <source>
        <dbReference type="ARBA" id="ARBA00023242"/>
    </source>
</evidence>
<evidence type="ECO:0000256" key="5">
    <source>
        <dbReference type="ARBA" id="ARBA00023159"/>
    </source>
</evidence>
<dbReference type="PANTHER" id="PTHR45693">
    <property type="entry name" value="TRANSCRIPTION FACTOR TGA9"/>
    <property type="match status" value="1"/>
</dbReference>
<keyword evidence="8" id="KW-0175">Coiled coil</keyword>
<dbReference type="PANTHER" id="PTHR45693:SF46">
    <property type="entry name" value="TRANSCRIPTION FACTOR TGA2-RELATED"/>
    <property type="match status" value="1"/>
</dbReference>
<comment type="subcellular location">
    <subcellularLocation>
        <location evidence="1">Nucleus</location>
    </subcellularLocation>
</comment>
<gene>
    <name evidence="12" type="ORF">Sradi_6320000</name>
</gene>
<feature type="compositionally biased region" description="Polar residues" evidence="9">
    <location>
        <begin position="22"/>
        <end position="34"/>
    </location>
</feature>
<evidence type="ECO:0000256" key="8">
    <source>
        <dbReference type="SAM" id="Coils"/>
    </source>
</evidence>
<dbReference type="Gene3D" id="1.20.5.170">
    <property type="match status" value="1"/>
</dbReference>
<dbReference type="EMBL" id="JACGWJ010000029">
    <property type="protein sequence ID" value="KAL0304519.1"/>
    <property type="molecule type" value="Genomic_DNA"/>
</dbReference>
<proteinExistence type="inferred from homology"/>
<dbReference type="InterPro" id="IPR025422">
    <property type="entry name" value="TGA_domain"/>
</dbReference>
<dbReference type="CDD" id="cd22157">
    <property type="entry name" value="F-box_AtFBW1-like"/>
    <property type="match status" value="1"/>
</dbReference>
<dbReference type="AlphaFoldDB" id="A0AAW2KCL7"/>
<dbReference type="SUPFAM" id="SSF81383">
    <property type="entry name" value="F-box domain"/>
    <property type="match status" value="1"/>
</dbReference>
<evidence type="ECO:0000256" key="3">
    <source>
        <dbReference type="ARBA" id="ARBA00023015"/>
    </source>
</evidence>
<evidence type="ECO:0000256" key="9">
    <source>
        <dbReference type="SAM" id="MobiDB-lite"/>
    </source>
</evidence>